<dbReference type="EMBL" id="BARS01017842">
    <property type="protein sequence ID" value="GAF87901.1"/>
    <property type="molecule type" value="Genomic_DNA"/>
</dbReference>
<gene>
    <name evidence="1" type="ORF">S01H1_29118</name>
</gene>
<evidence type="ECO:0000313" key="1">
    <source>
        <dbReference type="EMBL" id="GAF87901.1"/>
    </source>
</evidence>
<proteinExistence type="predicted"/>
<accession>X0TKV7</accession>
<sequence>GKLRDKVLVSASISEVEAKELALGRERVKAYIDGKKLTRVIYVPKRVVNIVVAS</sequence>
<reference evidence="1" key="1">
    <citation type="journal article" date="2014" name="Front. Microbiol.">
        <title>High frequency of phylogenetically diverse reductive dehalogenase-homologous genes in deep subseafloor sedimentary metagenomes.</title>
        <authorList>
            <person name="Kawai M."/>
            <person name="Futagami T."/>
            <person name="Toyoda A."/>
            <person name="Takaki Y."/>
            <person name="Nishi S."/>
            <person name="Hori S."/>
            <person name="Arai W."/>
            <person name="Tsubouchi T."/>
            <person name="Morono Y."/>
            <person name="Uchiyama I."/>
            <person name="Ito T."/>
            <person name="Fujiyama A."/>
            <person name="Inagaki F."/>
            <person name="Takami H."/>
        </authorList>
    </citation>
    <scope>NUCLEOTIDE SEQUENCE</scope>
    <source>
        <strain evidence="1">Expedition CK06-06</strain>
    </source>
</reference>
<name>X0TKV7_9ZZZZ</name>
<comment type="caution">
    <text evidence="1">The sequence shown here is derived from an EMBL/GenBank/DDBJ whole genome shotgun (WGS) entry which is preliminary data.</text>
</comment>
<feature type="non-terminal residue" evidence="1">
    <location>
        <position position="1"/>
    </location>
</feature>
<dbReference type="Gene3D" id="3.10.20.590">
    <property type="match status" value="1"/>
</dbReference>
<organism evidence="1">
    <name type="scientific">marine sediment metagenome</name>
    <dbReference type="NCBI Taxonomy" id="412755"/>
    <lineage>
        <taxon>unclassified sequences</taxon>
        <taxon>metagenomes</taxon>
        <taxon>ecological metagenomes</taxon>
    </lineage>
</organism>
<protein>
    <recommendedName>
        <fullName evidence="2">Leucine--tRNA ligase</fullName>
    </recommendedName>
</protein>
<dbReference type="AlphaFoldDB" id="X0TKV7"/>
<evidence type="ECO:0008006" key="2">
    <source>
        <dbReference type="Google" id="ProtNLM"/>
    </source>
</evidence>